<dbReference type="InterPro" id="IPR050570">
    <property type="entry name" value="Cell_wall_metabolism_enzyme"/>
</dbReference>
<feature type="compositionally biased region" description="Basic and acidic residues" evidence="2">
    <location>
        <begin position="304"/>
        <end position="314"/>
    </location>
</feature>
<dbReference type="PANTHER" id="PTHR21666:SF289">
    <property type="entry name" value="L-ALA--D-GLU ENDOPEPTIDASE"/>
    <property type="match status" value="1"/>
</dbReference>
<feature type="region of interest" description="Disordered" evidence="2">
    <location>
        <begin position="342"/>
        <end position="362"/>
    </location>
</feature>
<dbReference type="CDD" id="cd12797">
    <property type="entry name" value="M23_peptidase"/>
    <property type="match status" value="1"/>
</dbReference>
<dbReference type="PANTHER" id="PTHR21666">
    <property type="entry name" value="PEPTIDASE-RELATED"/>
    <property type="match status" value="1"/>
</dbReference>
<keyword evidence="5" id="KW-1185">Reference proteome</keyword>
<keyword evidence="1" id="KW-0732">Signal</keyword>
<organism evidence="4 5">
    <name type="scientific">Thermobifida fusca TM51</name>
    <dbReference type="NCBI Taxonomy" id="1169414"/>
    <lineage>
        <taxon>Bacteria</taxon>
        <taxon>Bacillati</taxon>
        <taxon>Actinomycetota</taxon>
        <taxon>Actinomycetes</taxon>
        <taxon>Streptosporangiales</taxon>
        <taxon>Nocardiopsidaceae</taxon>
        <taxon>Thermobifida</taxon>
    </lineage>
</organism>
<feature type="compositionally biased region" description="Basic and acidic residues" evidence="2">
    <location>
        <begin position="343"/>
        <end position="362"/>
    </location>
</feature>
<dbReference type="SUPFAM" id="SSF51261">
    <property type="entry name" value="Duplicated hybrid motif"/>
    <property type="match status" value="1"/>
</dbReference>
<dbReference type="Pfam" id="PF01551">
    <property type="entry name" value="Peptidase_M23"/>
    <property type="match status" value="1"/>
</dbReference>
<dbReference type="InterPro" id="IPR016047">
    <property type="entry name" value="M23ase_b-sheet_dom"/>
</dbReference>
<dbReference type="InterPro" id="IPR011055">
    <property type="entry name" value="Dup_hybrid_motif"/>
</dbReference>
<gene>
    <name evidence="4" type="ORF">TM51_03732</name>
</gene>
<dbReference type="Gene3D" id="2.70.70.10">
    <property type="entry name" value="Glucose Permease (Domain IIA)"/>
    <property type="match status" value="1"/>
</dbReference>
<evidence type="ECO:0000313" key="4">
    <source>
        <dbReference type="EMBL" id="EOR72224.1"/>
    </source>
</evidence>
<feature type="region of interest" description="Disordered" evidence="2">
    <location>
        <begin position="1"/>
        <end position="21"/>
    </location>
</feature>
<dbReference type="AlphaFoldDB" id="A0A9P2TD17"/>
<feature type="domain" description="M23ase beta-sheet core" evidence="3">
    <location>
        <begin position="85"/>
        <end position="178"/>
    </location>
</feature>
<reference evidence="4 5" key="1">
    <citation type="journal article" date="2013" name="Genome Announc.">
        <title>Draft Genome Sequence of the Lignocellulose Decomposer Thermobifida fusca Strain TM51.</title>
        <authorList>
            <person name="Toth A."/>
            <person name="Barna T."/>
            <person name="Nagy I."/>
            <person name="Horvath B."/>
            <person name="Nagy I."/>
            <person name="Tancsics A."/>
            <person name="Kriszt B."/>
            <person name="Baka E."/>
            <person name="Fekete C."/>
            <person name="Kukolya J."/>
        </authorList>
    </citation>
    <scope>NUCLEOTIDE SEQUENCE [LARGE SCALE GENOMIC DNA]</scope>
    <source>
        <strain evidence="4 5">TM51</strain>
    </source>
</reference>
<dbReference type="Proteomes" id="UP000014184">
    <property type="component" value="Unassembled WGS sequence"/>
</dbReference>
<sequence>MLHGAPPRLSTGAQSTARRPETIPHAGAMSVLLRVLVPTVLLPLAVAAVPARHAAADTGPWTWPLSGTPVVLRAFDPPAQRWLAGHRGVDLAAEPGDPVLAAGAGRVGFAGTVGGVPVVTVVHGTLRTTYLPVAPLVRKGEEVHAGQPIGHLAEHPRHCAPRPCLHWGLLLGRDYMDPLSLLGEAAVRLLPLTGDLSRPRMGLLVDAGQPPDRDVRVDLGARQRRMAEDLLHAAQVSTPVEQMGGGAVPQPVRTGARHRRGGGVDVAAGGALPQPAAAGPQKKGATAVRGRPLGAAVPQPPVDSVERGNPDGHHSFPAAFAEHPQGVPFPVHVVKVQPAQFRNPDRSAVEDFHHGAAAQHER</sequence>
<protein>
    <recommendedName>
        <fullName evidence="3">M23ase beta-sheet core domain-containing protein</fullName>
    </recommendedName>
</protein>
<evidence type="ECO:0000256" key="2">
    <source>
        <dbReference type="SAM" id="MobiDB-lite"/>
    </source>
</evidence>
<dbReference type="GO" id="GO:0004222">
    <property type="term" value="F:metalloendopeptidase activity"/>
    <property type="evidence" value="ECO:0007669"/>
    <property type="project" value="TreeGrafter"/>
</dbReference>
<dbReference type="EMBL" id="AOSG01000018">
    <property type="protein sequence ID" value="EOR72224.1"/>
    <property type="molecule type" value="Genomic_DNA"/>
</dbReference>
<evidence type="ECO:0000259" key="3">
    <source>
        <dbReference type="Pfam" id="PF01551"/>
    </source>
</evidence>
<feature type="compositionally biased region" description="Low complexity" evidence="2">
    <location>
        <begin position="265"/>
        <end position="287"/>
    </location>
</feature>
<evidence type="ECO:0000313" key="5">
    <source>
        <dbReference type="Proteomes" id="UP000014184"/>
    </source>
</evidence>
<evidence type="ECO:0000256" key="1">
    <source>
        <dbReference type="ARBA" id="ARBA00022729"/>
    </source>
</evidence>
<proteinExistence type="predicted"/>
<accession>A0A9P2TD17</accession>
<comment type="caution">
    <text evidence="4">The sequence shown here is derived from an EMBL/GenBank/DDBJ whole genome shotgun (WGS) entry which is preliminary data.</text>
</comment>
<name>A0A9P2TD17_THEFU</name>
<feature type="region of interest" description="Disordered" evidence="2">
    <location>
        <begin position="254"/>
        <end position="320"/>
    </location>
</feature>